<dbReference type="InterPro" id="IPR036388">
    <property type="entry name" value="WH-like_DNA-bd_sf"/>
</dbReference>
<evidence type="ECO:0000259" key="5">
    <source>
        <dbReference type="Pfam" id="PF04542"/>
    </source>
</evidence>
<evidence type="ECO:0000313" key="7">
    <source>
        <dbReference type="EMBL" id="KHD77865.1"/>
    </source>
</evidence>
<dbReference type="PANTHER" id="PTHR43133">
    <property type="entry name" value="RNA POLYMERASE ECF-TYPE SIGMA FACTO"/>
    <property type="match status" value="1"/>
</dbReference>
<dbReference type="InterPro" id="IPR039425">
    <property type="entry name" value="RNA_pol_sigma-70-like"/>
</dbReference>
<name>A0A0A6UP06_ACTUT</name>
<keyword evidence="3" id="KW-0731">Sigma factor</keyword>
<reference evidence="7 8" key="1">
    <citation type="submission" date="2014-10" db="EMBL/GenBank/DDBJ databases">
        <title>Draft genome sequence of Actinoplanes utahensis NRRL 12052.</title>
        <authorList>
            <person name="Velasco-Bucheli B."/>
            <person name="del Cerro C."/>
            <person name="Hormigo D."/>
            <person name="Garcia J.L."/>
            <person name="Acebal C."/>
            <person name="Arroyo M."/>
            <person name="de la Mata I."/>
        </authorList>
    </citation>
    <scope>NUCLEOTIDE SEQUENCE [LARGE SCALE GENOMIC DNA]</scope>
    <source>
        <strain evidence="7 8">NRRL 12052</strain>
    </source>
</reference>
<evidence type="ECO:0000256" key="1">
    <source>
        <dbReference type="ARBA" id="ARBA00010641"/>
    </source>
</evidence>
<dbReference type="GO" id="GO:0016987">
    <property type="term" value="F:sigma factor activity"/>
    <property type="evidence" value="ECO:0007669"/>
    <property type="project" value="UniProtKB-KW"/>
</dbReference>
<evidence type="ECO:0000256" key="3">
    <source>
        <dbReference type="ARBA" id="ARBA00023082"/>
    </source>
</evidence>
<keyword evidence="2" id="KW-0805">Transcription regulation</keyword>
<dbReference type="GO" id="GO:0003677">
    <property type="term" value="F:DNA binding"/>
    <property type="evidence" value="ECO:0007669"/>
    <property type="project" value="InterPro"/>
</dbReference>
<organism evidence="7 8">
    <name type="scientific">Actinoplanes utahensis</name>
    <dbReference type="NCBI Taxonomy" id="1869"/>
    <lineage>
        <taxon>Bacteria</taxon>
        <taxon>Bacillati</taxon>
        <taxon>Actinomycetota</taxon>
        <taxon>Actinomycetes</taxon>
        <taxon>Micromonosporales</taxon>
        <taxon>Micromonosporaceae</taxon>
        <taxon>Actinoplanes</taxon>
    </lineage>
</organism>
<dbReference type="STRING" id="1869.MB27_08770"/>
<keyword evidence="4" id="KW-0804">Transcription</keyword>
<dbReference type="SUPFAM" id="SSF88659">
    <property type="entry name" value="Sigma3 and sigma4 domains of RNA polymerase sigma factors"/>
    <property type="match status" value="1"/>
</dbReference>
<dbReference type="PANTHER" id="PTHR43133:SF25">
    <property type="entry name" value="RNA POLYMERASE SIGMA FACTOR RFAY-RELATED"/>
    <property type="match status" value="1"/>
</dbReference>
<comment type="similarity">
    <text evidence="1">Belongs to the sigma-70 factor family. ECF subfamily.</text>
</comment>
<dbReference type="EMBL" id="JRTT01000008">
    <property type="protein sequence ID" value="KHD77865.1"/>
    <property type="molecule type" value="Genomic_DNA"/>
</dbReference>
<dbReference type="InterPro" id="IPR013325">
    <property type="entry name" value="RNA_pol_sigma_r2"/>
</dbReference>
<dbReference type="InterPro" id="IPR013324">
    <property type="entry name" value="RNA_pol_sigma_r3/r4-like"/>
</dbReference>
<dbReference type="eggNOG" id="COG1595">
    <property type="taxonomic scope" value="Bacteria"/>
</dbReference>
<gene>
    <name evidence="7" type="ORF">MB27_08770</name>
</gene>
<dbReference type="InterPro" id="IPR014284">
    <property type="entry name" value="RNA_pol_sigma-70_dom"/>
</dbReference>
<keyword evidence="8" id="KW-1185">Reference proteome</keyword>
<dbReference type="Pfam" id="PF04542">
    <property type="entry name" value="Sigma70_r2"/>
    <property type="match status" value="1"/>
</dbReference>
<dbReference type="InterPro" id="IPR007627">
    <property type="entry name" value="RNA_pol_sigma70_r2"/>
</dbReference>
<dbReference type="Gene3D" id="1.10.1740.10">
    <property type="match status" value="1"/>
</dbReference>
<sequence length="186" mass="20675">MWGEVLAGSTDAFGVLFERHADAVYNHCFRRTASWAAAEDLTSVVFLEVWRHRPRVRLANDSVLPWLLGVANNAARAADRSSRRYRRMVARVRPPDAAPDFAEDLAGRLDDERAMRRLLRAVDRLAPADRAVLSLCVWSGLSYEEAAVALGVPVGTVRSRLSRARARLRALMPIRLAEAVAAEGKE</sequence>
<dbReference type="GO" id="GO:0006352">
    <property type="term" value="P:DNA-templated transcription initiation"/>
    <property type="evidence" value="ECO:0007669"/>
    <property type="project" value="InterPro"/>
</dbReference>
<feature type="domain" description="RNA polymerase sigma factor 70 region 4 type 2" evidence="6">
    <location>
        <begin position="116"/>
        <end position="168"/>
    </location>
</feature>
<evidence type="ECO:0000259" key="6">
    <source>
        <dbReference type="Pfam" id="PF08281"/>
    </source>
</evidence>
<dbReference type="Gene3D" id="1.10.10.10">
    <property type="entry name" value="Winged helix-like DNA-binding domain superfamily/Winged helix DNA-binding domain"/>
    <property type="match status" value="1"/>
</dbReference>
<dbReference type="AlphaFoldDB" id="A0A0A6UP06"/>
<evidence type="ECO:0000313" key="8">
    <source>
        <dbReference type="Proteomes" id="UP000054537"/>
    </source>
</evidence>
<dbReference type="InterPro" id="IPR013249">
    <property type="entry name" value="RNA_pol_sigma70_r4_t2"/>
</dbReference>
<accession>A0A0A6UP06</accession>
<feature type="domain" description="RNA polymerase sigma-70 region 2" evidence="5">
    <location>
        <begin position="16"/>
        <end position="84"/>
    </location>
</feature>
<evidence type="ECO:0000256" key="2">
    <source>
        <dbReference type="ARBA" id="ARBA00023015"/>
    </source>
</evidence>
<comment type="caution">
    <text evidence="7">The sequence shown here is derived from an EMBL/GenBank/DDBJ whole genome shotgun (WGS) entry which is preliminary data.</text>
</comment>
<dbReference type="SUPFAM" id="SSF88946">
    <property type="entry name" value="Sigma2 domain of RNA polymerase sigma factors"/>
    <property type="match status" value="1"/>
</dbReference>
<protein>
    <submittedName>
        <fullName evidence="7">Uncharacterized protein</fullName>
    </submittedName>
</protein>
<proteinExistence type="inferred from homology"/>
<evidence type="ECO:0000256" key="4">
    <source>
        <dbReference type="ARBA" id="ARBA00023163"/>
    </source>
</evidence>
<dbReference type="NCBIfam" id="TIGR02937">
    <property type="entry name" value="sigma70-ECF"/>
    <property type="match status" value="1"/>
</dbReference>
<dbReference type="Pfam" id="PF08281">
    <property type="entry name" value="Sigma70_r4_2"/>
    <property type="match status" value="1"/>
</dbReference>
<dbReference type="Proteomes" id="UP000054537">
    <property type="component" value="Unassembled WGS sequence"/>
</dbReference>